<sequence length="204" mass="22519">MKGSADPAALHAKLEAAAIASPEDAIAACEGVLVQLEGADTTVGTTRLVLARALFEKARALSRLGRSRESQIVVAELVRRSEHDSEPEARRLVCRALFGQSRDRLAEQNADRRQIITEYRHILHIAERAPALDHVAVEALYHIALTHGKIALERSNAEHRERAEQRFVEVKQRFGESADPAIVYWLERCNDAQTILGATATADT</sequence>
<evidence type="ECO:0000313" key="1">
    <source>
        <dbReference type="EMBL" id="AKU97722.1"/>
    </source>
</evidence>
<name>A0A0K1PW33_9BACT</name>
<dbReference type="EMBL" id="CP012333">
    <property type="protein sequence ID" value="AKU97722.1"/>
    <property type="molecule type" value="Genomic_DNA"/>
</dbReference>
<dbReference type="AlphaFoldDB" id="A0A0K1PW33"/>
<dbReference type="KEGG" id="llu:AKJ09_04386"/>
<organism evidence="1 2">
    <name type="scientific">Labilithrix luteola</name>
    <dbReference type="NCBI Taxonomy" id="1391654"/>
    <lineage>
        <taxon>Bacteria</taxon>
        <taxon>Pseudomonadati</taxon>
        <taxon>Myxococcota</taxon>
        <taxon>Polyangia</taxon>
        <taxon>Polyangiales</taxon>
        <taxon>Labilitrichaceae</taxon>
        <taxon>Labilithrix</taxon>
    </lineage>
</organism>
<gene>
    <name evidence="1" type="ORF">AKJ09_04386</name>
</gene>
<evidence type="ECO:0000313" key="2">
    <source>
        <dbReference type="Proteomes" id="UP000064967"/>
    </source>
</evidence>
<accession>A0A0K1PW33</accession>
<reference evidence="1 2" key="1">
    <citation type="submission" date="2015-08" db="EMBL/GenBank/DDBJ databases">
        <authorList>
            <person name="Babu N.S."/>
            <person name="Beckwith C.J."/>
            <person name="Beseler K.G."/>
            <person name="Brison A."/>
            <person name="Carone J.V."/>
            <person name="Caskin T.P."/>
            <person name="Diamond M."/>
            <person name="Durham M.E."/>
            <person name="Foxe J.M."/>
            <person name="Go M."/>
            <person name="Henderson B.A."/>
            <person name="Jones I.B."/>
            <person name="McGettigan J.A."/>
            <person name="Micheletti S.J."/>
            <person name="Nasrallah M.E."/>
            <person name="Ortiz D."/>
            <person name="Piller C.R."/>
            <person name="Privatt S.R."/>
            <person name="Schneider S.L."/>
            <person name="Sharp S."/>
            <person name="Smith T.C."/>
            <person name="Stanton J.D."/>
            <person name="Ullery H.E."/>
            <person name="Wilson R.J."/>
            <person name="Serrano M.G."/>
            <person name="Buck G."/>
            <person name="Lee V."/>
            <person name="Wang Y."/>
            <person name="Carvalho R."/>
            <person name="Voegtly L."/>
            <person name="Shi R."/>
            <person name="Duckworth R."/>
            <person name="Johnson A."/>
            <person name="Loviza R."/>
            <person name="Walstead R."/>
            <person name="Shah Z."/>
            <person name="Kiflezghi M."/>
            <person name="Wade K."/>
            <person name="Ball S.L."/>
            <person name="Bradley K.W."/>
            <person name="Asai D.J."/>
            <person name="Bowman C.A."/>
            <person name="Russell D.A."/>
            <person name="Pope W.H."/>
            <person name="Jacobs-Sera D."/>
            <person name="Hendrix R.W."/>
            <person name="Hatfull G.F."/>
        </authorList>
    </citation>
    <scope>NUCLEOTIDE SEQUENCE [LARGE SCALE GENOMIC DNA]</scope>
    <source>
        <strain evidence="1 2">DSM 27648</strain>
    </source>
</reference>
<dbReference type="Proteomes" id="UP000064967">
    <property type="component" value="Chromosome"/>
</dbReference>
<protein>
    <submittedName>
        <fullName evidence="1">Uncharacterized protein</fullName>
    </submittedName>
</protein>
<dbReference type="RefSeq" id="WP_146648819.1">
    <property type="nucleotide sequence ID" value="NZ_CP012333.1"/>
</dbReference>
<proteinExistence type="predicted"/>
<keyword evidence="2" id="KW-1185">Reference proteome</keyword>